<dbReference type="EMBL" id="OZ034820">
    <property type="protein sequence ID" value="CAL1401901.1"/>
    <property type="molecule type" value="Genomic_DNA"/>
</dbReference>
<evidence type="ECO:0000256" key="3">
    <source>
        <dbReference type="ARBA" id="ARBA00022801"/>
    </source>
</evidence>
<evidence type="ECO:0000256" key="4">
    <source>
        <dbReference type="SAM" id="MobiDB-lite"/>
    </source>
</evidence>
<sequence length="412" mass="47262">MQYFHSASSPSRQEKNWTKTQFGGGTLSVGKADCSPTRKESFSLICYVKVLPKNMDRKVGDKRVAEDMAIEKSPKINNILIGNSSRHKNLTRRRLEFRDGDATPISDIIIIDDDDDDELDLTTNSEVVMQFPITSSMQLTSEEVGLAYCIFVEDLATKKILVENGSQSCTRSSLWSLLPNEYLDDEFISMYACHLNHFVLYEKQRRIEDKLCFLPADIQVGVEKYVYTADSVFNDYRFSYLRNAYGCNKIYLPLKDGKHWYLAVVMMELEEVHLVDSAPRANNNEFRRKTVRHMMNVLHDLFLKLYFELGTTKALPKIPAFQLVIPDGVPIQENKFDGGMWVCLWMRFSSNLGSYDVGPCVDGERIRLALDLVGGPQNAKLEKMLRRAHKHSSKWKNMILKDMAVMRGDAYL</sequence>
<evidence type="ECO:0000313" key="7">
    <source>
        <dbReference type="Proteomes" id="UP001497516"/>
    </source>
</evidence>
<feature type="domain" description="Ubiquitin-like protease family profile" evidence="5">
    <location>
        <begin position="167"/>
        <end position="349"/>
    </location>
</feature>
<keyword evidence="3" id="KW-0378">Hydrolase</keyword>
<keyword evidence="7" id="KW-1185">Reference proteome</keyword>
<dbReference type="InterPro" id="IPR003653">
    <property type="entry name" value="Peptidase_C48_C"/>
</dbReference>
<keyword evidence="2" id="KW-0645">Protease</keyword>
<dbReference type="GO" id="GO:0006508">
    <property type="term" value="P:proteolysis"/>
    <property type="evidence" value="ECO:0007669"/>
    <property type="project" value="UniProtKB-KW"/>
</dbReference>
<organism evidence="6 7">
    <name type="scientific">Linum trigynum</name>
    <dbReference type="NCBI Taxonomy" id="586398"/>
    <lineage>
        <taxon>Eukaryota</taxon>
        <taxon>Viridiplantae</taxon>
        <taxon>Streptophyta</taxon>
        <taxon>Embryophyta</taxon>
        <taxon>Tracheophyta</taxon>
        <taxon>Spermatophyta</taxon>
        <taxon>Magnoliopsida</taxon>
        <taxon>eudicotyledons</taxon>
        <taxon>Gunneridae</taxon>
        <taxon>Pentapetalae</taxon>
        <taxon>rosids</taxon>
        <taxon>fabids</taxon>
        <taxon>Malpighiales</taxon>
        <taxon>Linaceae</taxon>
        <taxon>Linum</taxon>
    </lineage>
</organism>
<evidence type="ECO:0000256" key="1">
    <source>
        <dbReference type="ARBA" id="ARBA00005234"/>
    </source>
</evidence>
<evidence type="ECO:0000259" key="5">
    <source>
        <dbReference type="PROSITE" id="PS50600"/>
    </source>
</evidence>
<feature type="compositionally biased region" description="Polar residues" evidence="4">
    <location>
        <begin position="1"/>
        <end position="11"/>
    </location>
</feature>
<dbReference type="InterPro" id="IPR038765">
    <property type="entry name" value="Papain-like_cys_pep_sf"/>
</dbReference>
<evidence type="ECO:0000256" key="2">
    <source>
        <dbReference type="ARBA" id="ARBA00022670"/>
    </source>
</evidence>
<dbReference type="PROSITE" id="PS50600">
    <property type="entry name" value="ULP_PROTEASE"/>
    <property type="match status" value="1"/>
</dbReference>
<accession>A0AAV2FU70</accession>
<comment type="similarity">
    <text evidence="1">Belongs to the peptidase C48 family.</text>
</comment>
<protein>
    <recommendedName>
        <fullName evidence="5">Ubiquitin-like protease family profile domain-containing protein</fullName>
    </recommendedName>
</protein>
<dbReference type="Pfam" id="PF02902">
    <property type="entry name" value="Peptidase_C48"/>
    <property type="match status" value="1"/>
</dbReference>
<dbReference type="Proteomes" id="UP001497516">
    <property type="component" value="Chromosome 7"/>
</dbReference>
<dbReference type="Gene3D" id="3.40.395.10">
    <property type="entry name" value="Adenoviral Proteinase, Chain A"/>
    <property type="match status" value="1"/>
</dbReference>
<name>A0AAV2FU70_9ROSI</name>
<dbReference type="GO" id="GO:0008234">
    <property type="term" value="F:cysteine-type peptidase activity"/>
    <property type="evidence" value="ECO:0007669"/>
    <property type="project" value="InterPro"/>
</dbReference>
<gene>
    <name evidence="6" type="ORF">LTRI10_LOCUS41939</name>
</gene>
<feature type="region of interest" description="Disordered" evidence="4">
    <location>
        <begin position="1"/>
        <end position="22"/>
    </location>
</feature>
<dbReference type="SUPFAM" id="SSF54001">
    <property type="entry name" value="Cysteine proteinases"/>
    <property type="match status" value="1"/>
</dbReference>
<evidence type="ECO:0000313" key="6">
    <source>
        <dbReference type="EMBL" id="CAL1401901.1"/>
    </source>
</evidence>
<dbReference type="AlphaFoldDB" id="A0AAV2FU70"/>
<proteinExistence type="inferred from homology"/>
<reference evidence="6 7" key="1">
    <citation type="submission" date="2024-04" db="EMBL/GenBank/DDBJ databases">
        <authorList>
            <person name="Fracassetti M."/>
        </authorList>
    </citation>
    <scope>NUCLEOTIDE SEQUENCE [LARGE SCALE GENOMIC DNA]</scope>
</reference>